<sequence>MSMKVNEKNLCAFASSATPVDRDGWLDMRGEVGKSYQRRWFTLKGNLLFYFDKKGDKEPVGVIILEGCTIELTEEEAYSFKIVFQCEGGRTYYLCTNSQASMETWMKALACASYDYMKLMVAELQRQLDEAQAEAAADAAALVTITPPDDEPKAPPRGQRYNPFNRVSESDGKTVQGSRHHKENIRPDIVRKKVPFRDIHAAYGRKILADRTEAAADAAALVTITPPDDEPKAPPRGQRYNPFNRVSESDGKTVQGSRHHKENIRPDIVRKKVPFRDIHAAYGRKILADRSEWRARLAKNKEGVTDKPLINL</sequence>
<dbReference type="InterPro" id="IPR001849">
    <property type="entry name" value="PH_domain"/>
</dbReference>
<keyword evidence="1" id="KW-0175">Coiled coil</keyword>
<dbReference type="GO" id="GO:0005802">
    <property type="term" value="C:trans-Golgi network"/>
    <property type="evidence" value="ECO:0007669"/>
    <property type="project" value="TreeGrafter"/>
</dbReference>
<dbReference type="GO" id="GO:0055037">
    <property type="term" value="C:recycling endosome"/>
    <property type="evidence" value="ECO:0007669"/>
    <property type="project" value="TreeGrafter"/>
</dbReference>
<dbReference type="GO" id="GO:0005769">
    <property type="term" value="C:early endosome"/>
    <property type="evidence" value="ECO:0007669"/>
    <property type="project" value="TreeGrafter"/>
</dbReference>
<evidence type="ECO:0000256" key="1">
    <source>
        <dbReference type="SAM" id="Coils"/>
    </source>
</evidence>
<accession>A0A922CN65</accession>
<feature type="region of interest" description="Disordered" evidence="2">
    <location>
        <begin position="145"/>
        <end position="185"/>
    </location>
</feature>
<gene>
    <name evidence="4" type="ORF">O3G_MSEX008053</name>
</gene>
<dbReference type="PANTHER" id="PTHR22902:SF53">
    <property type="entry name" value="INOSITOL PHOSPHATASE INTERACTING PROTEIN, ISOFORM A"/>
    <property type="match status" value="1"/>
</dbReference>
<evidence type="ECO:0000313" key="5">
    <source>
        <dbReference type="Proteomes" id="UP000791440"/>
    </source>
</evidence>
<dbReference type="InterPro" id="IPR045188">
    <property type="entry name" value="Boi1/Boi2-like"/>
</dbReference>
<proteinExistence type="predicted"/>
<dbReference type="PROSITE" id="PS50003">
    <property type="entry name" value="PH_DOMAIN"/>
    <property type="match status" value="1"/>
</dbReference>
<evidence type="ECO:0000256" key="2">
    <source>
        <dbReference type="SAM" id="MobiDB-lite"/>
    </source>
</evidence>
<protein>
    <recommendedName>
        <fullName evidence="3">PH domain-containing protein</fullName>
    </recommendedName>
</protein>
<dbReference type="AlphaFoldDB" id="A0A922CN65"/>
<evidence type="ECO:0000259" key="3">
    <source>
        <dbReference type="PROSITE" id="PS50003"/>
    </source>
</evidence>
<dbReference type="Proteomes" id="UP000791440">
    <property type="component" value="Unassembled WGS sequence"/>
</dbReference>
<dbReference type="FunFam" id="2.30.29.30:FF:000378">
    <property type="entry name" value="Uncharacterized protein, isoform A"/>
    <property type="match status" value="1"/>
</dbReference>
<feature type="domain" description="PH" evidence="3">
    <location>
        <begin position="19"/>
        <end position="114"/>
    </location>
</feature>
<dbReference type="CDD" id="cd13288">
    <property type="entry name" value="PH_Ses"/>
    <property type="match status" value="1"/>
</dbReference>
<dbReference type="Pfam" id="PF00169">
    <property type="entry name" value="PH"/>
    <property type="match status" value="1"/>
</dbReference>
<dbReference type="GO" id="GO:0007032">
    <property type="term" value="P:endosome organization"/>
    <property type="evidence" value="ECO:0007669"/>
    <property type="project" value="TreeGrafter"/>
</dbReference>
<dbReference type="SMART" id="SM00233">
    <property type="entry name" value="PH"/>
    <property type="match status" value="1"/>
</dbReference>
<dbReference type="PANTHER" id="PTHR22902">
    <property type="entry name" value="SESQUIPEDALIAN"/>
    <property type="match status" value="1"/>
</dbReference>
<dbReference type="GO" id="GO:0005829">
    <property type="term" value="C:cytosol"/>
    <property type="evidence" value="ECO:0007669"/>
    <property type="project" value="GOC"/>
</dbReference>
<reference evidence="4" key="2">
    <citation type="submission" date="2020-12" db="EMBL/GenBank/DDBJ databases">
        <authorList>
            <person name="Kanost M."/>
        </authorList>
    </citation>
    <scope>NUCLEOTIDE SEQUENCE</scope>
</reference>
<dbReference type="GO" id="GO:0042147">
    <property type="term" value="P:retrograde transport, endosome to Golgi"/>
    <property type="evidence" value="ECO:0007669"/>
    <property type="project" value="TreeGrafter"/>
</dbReference>
<feature type="region of interest" description="Disordered" evidence="2">
    <location>
        <begin position="224"/>
        <end position="261"/>
    </location>
</feature>
<name>A0A922CN65_MANSE</name>
<keyword evidence="5" id="KW-1185">Reference proteome</keyword>
<organism evidence="4 5">
    <name type="scientific">Manduca sexta</name>
    <name type="common">Tobacco hawkmoth</name>
    <name type="synonym">Tobacco hornworm</name>
    <dbReference type="NCBI Taxonomy" id="7130"/>
    <lineage>
        <taxon>Eukaryota</taxon>
        <taxon>Metazoa</taxon>
        <taxon>Ecdysozoa</taxon>
        <taxon>Arthropoda</taxon>
        <taxon>Hexapoda</taxon>
        <taxon>Insecta</taxon>
        <taxon>Pterygota</taxon>
        <taxon>Neoptera</taxon>
        <taxon>Endopterygota</taxon>
        <taxon>Lepidoptera</taxon>
        <taxon>Glossata</taxon>
        <taxon>Ditrysia</taxon>
        <taxon>Bombycoidea</taxon>
        <taxon>Sphingidae</taxon>
        <taxon>Sphinginae</taxon>
        <taxon>Sphingini</taxon>
        <taxon>Manduca</taxon>
    </lineage>
</organism>
<feature type="coiled-coil region" evidence="1">
    <location>
        <begin position="114"/>
        <end position="141"/>
    </location>
</feature>
<reference evidence="4" key="1">
    <citation type="journal article" date="2016" name="Insect Biochem. Mol. Biol.">
        <title>Multifaceted biological insights from a draft genome sequence of the tobacco hornworm moth, Manduca sexta.</title>
        <authorList>
            <person name="Kanost M.R."/>
            <person name="Arrese E.L."/>
            <person name="Cao X."/>
            <person name="Chen Y.R."/>
            <person name="Chellapilla S."/>
            <person name="Goldsmith M.R."/>
            <person name="Grosse-Wilde E."/>
            <person name="Heckel D.G."/>
            <person name="Herndon N."/>
            <person name="Jiang H."/>
            <person name="Papanicolaou A."/>
            <person name="Qu J."/>
            <person name="Soulages J.L."/>
            <person name="Vogel H."/>
            <person name="Walters J."/>
            <person name="Waterhouse R.M."/>
            <person name="Ahn S.J."/>
            <person name="Almeida F.C."/>
            <person name="An C."/>
            <person name="Aqrawi P."/>
            <person name="Bretschneider A."/>
            <person name="Bryant W.B."/>
            <person name="Bucks S."/>
            <person name="Chao H."/>
            <person name="Chevignon G."/>
            <person name="Christen J.M."/>
            <person name="Clarke D.F."/>
            <person name="Dittmer N.T."/>
            <person name="Ferguson L.C.F."/>
            <person name="Garavelou S."/>
            <person name="Gordon K.H.J."/>
            <person name="Gunaratna R.T."/>
            <person name="Han Y."/>
            <person name="Hauser F."/>
            <person name="He Y."/>
            <person name="Heidel-Fischer H."/>
            <person name="Hirsh A."/>
            <person name="Hu Y."/>
            <person name="Jiang H."/>
            <person name="Kalra D."/>
            <person name="Klinner C."/>
            <person name="Konig C."/>
            <person name="Kovar C."/>
            <person name="Kroll A.R."/>
            <person name="Kuwar S.S."/>
            <person name="Lee S.L."/>
            <person name="Lehman R."/>
            <person name="Li K."/>
            <person name="Li Z."/>
            <person name="Liang H."/>
            <person name="Lovelace S."/>
            <person name="Lu Z."/>
            <person name="Mansfield J.H."/>
            <person name="McCulloch K.J."/>
            <person name="Mathew T."/>
            <person name="Morton B."/>
            <person name="Muzny D.M."/>
            <person name="Neunemann D."/>
            <person name="Ongeri F."/>
            <person name="Pauchet Y."/>
            <person name="Pu L.L."/>
            <person name="Pyrousis I."/>
            <person name="Rao X.J."/>
            <person name="Redding A."/>
            <person name="Roesel C."/>
            <person name="Sanchez-Gracia A."/>
            <person name="Schaack S."/>
            <person name="Shukla A."/>
            <person name="Tetreau G."/>
            <person name="Wang Y."/>
            <person name="Xiong G.H."/>
            <person name="Traut W."/>
            <person name="Walsh T.K."/>
            <person name="Worley K.C."/>
            <person name="Wu D."/>
            <person name="Wu W."/>
            <person name="Wu Y.Q."/>
            <person name="Zhang X."/>
            <person name="Zou Z."/>
            <person name="Zucker H."/>
            <person name="Briscoe A.D."/>
            <person name="Burmester T."/>
            <person name="Clem R.J."/>
            <person name="Feyereisen R."/>
            <person name="Grimmelikhuijzen C.J.P."/>
            <person name="Hamodrakas S.J."/>
            <person name="Hansson B.S."/>
            <person name="Huguet E."/>
            <person name="Jermiin L.S."/>
            <person name="Lan Q."/>
            <person name="Lehman H.K."/>
            <person name="Lorenzen M."/>
            <person name="Merzendorfer H."/>
            <person name="Michalopoulos I."/>
            <person name="Morton D.B."/>
            <person name="Muthukrishnan S."/>
            <person name="Oakeshott J.G."/>
            <person name="Palmer W."/>
            <person name="Park Y."/>
            <person name="Passarelli A.L."/>
            <person name="Rozas J."/>
            <person name="Schwartz L.M."/>
            <person name="Smith W."/>
            <person name="Southgate A."/>
            <person name="Vilcinskas A."/>
            <person name="Vogt R."/>
            <person name="Wang P."/>
            <person name="Werren J."/>
            <person name="Yu X.Q."/>
            <person name="Zhou J.J."/>
            <person name="Brown S.J."/>
            <person name="Scherer S.E."/>
            <person name="Richards S."/>
            <person name="Blissard G.W."/>
        </authorList>
    </citation>
    <scope>NUCLEOTIDE SEQUENCE</scope>
</reference>
<dbReference type="EMBL" id="JH668440">
    <property type="protein sequence ID" value="KAG6453245.1"/>
    <property type="molecule type" value="Genomic_DNA"/>
</dbReference>
<dbReference type="GO" id="GO:0001881">
    <property type="term" value="P:receptor recycling"/>
    <property type="evidence" value="ECO:0007669"/>
    <property type="project" value="TreeGrafter"/>
</dbReference>
<evidence type="ECO:0000313" key="4">
    <source>
        <dbReference type="EMBL" id="KAG6453245.1"/>
    </source>
</evidence>
<comment type="caution">
    <text evidence="4">The sequence shown here is derived from an EMBL/GenBank/DDBJ whole genome shotgun (WGS) entry which is preliminary data.</text>
</comment>